<evidence type="ECO:0000259" key="3">
    <source>
        <dbReference type="PROSITE" id="PS51774"/>
    </source>
</evidence>
<dbReference type="InterPro" id="IPR011684">
    <property type="entry name" value="NAB"/>
</dbReference>
<organism evidence="4 5">
    <name type="scientific">Senna tora</name>
    <dbReference type="NCBI Taxonomy" id="362788"/>
    <lineage>
        <taxon>Eukaryota</taxon>
        <taxon>Viridiplantae</taxon>
        <taxon>Streptophyta</taxon>
        <taxon>Embryophyta</taxon>
        <taxon>Tracheophyta</taxon>
        <taxon>Spermatophyta</taxon>
        <taxon>Magnoliopsida</taxon>
        <taxon>eudicotyledons</taxon>
        <taxon>Gunneridae</taxon>
        <taxon>Pentapetalae</taxon>
        <taxon>rosids</taxon>
        <taxon>fabids</taxon>
        <taxon>Fabales</taxon>
        <taxon>Fabaceae</taxon>
        <taxon>Caesalpinioideae</taxon>
        <taxon>Cassia clade</taxon>
        <taxon>Senna</taxon>
    </lineage>
</organism>
<name>A0A835CED3_9FABA</name>
<keyword evidence="5" id="KW-1185">Reference proteome</keyword>
<dbReference type="GO" id="GO:0003779">
    <property type="term" value="F:actin binding"/>
    <property type="evidence" value="ECO:0007669"/>
    <property type="project" value="InterPro"/>
</dbReference>
<evidence type="ECO:0000256" key="2">
    <source>
        <dbReference type="ARBA" id="ARBA00038006"/>
    </source>
</evidence>
<dbReference type="Proteomes" id="UP000634136">
    <property type="component" value="Unassembled WGS sequence"/>
</dbReference>
<dbReference type="AlphaFoldDB" id="A0A835CED3"/>
<evidence type="ECO:0000256" key="1">
    <source>
        <dbReference type="ARBA" id="ARBA00023054"/>
    </source>
</evidence>
<proteinExistence type="inferred from homology"/>
<evidence type="ECO:0000313" key="4">
    <source>
        <dbReference type="EMBL" id="KAF7839099.1"/>
    </source>
</evidence>
<dbReference type="PANTHER" id="PTHR32258:SF22">
    <property type="entry name" value="PROTEIN NETWORKED 3A-LIKE"/>
    <property type="match status" value="1"/>
</dbReference>
<evidence type="ECO:0000313" key="5">
    <source>
        <dbReference type="Proteomes" id="UP000634136"/>
    </source>
</evidence>
<comment type="similarity">
    <text evidence="2">Belongs to the NET family.</text>
</comment>
<dbReference type="InterPro" id="IPR051861">
    <property type="entry name" value="NET_actin-binding_domain"/>
</dbReference>
<reference evidence="4" key="1">
    <citation type="submission" date="2020-09" db="EMBL/GenBank/DDBJ databases">
        <title>Genome-Enabled Discovery of Anthraquinone Biosynthesis in Senna tora.</title>
        <authorList>
            <person name="Kang S.-H."/>
            <person name="Pandey R.P."/>
            <person name="Lee C.-M."/>
            <person name="Sim J.-S."/>
            <person name="Jeong J.-T."/>
            <person name="Choi B.-S."/>
            <person name="Jung M."/>
            <person name="Ginzburg D."/>
            <person name="Zhao K."/>
            <person name="Won S.Y."/>
            <person name="Oh T.-J."/>
            <person name="Yu Y."/>
            <person name="Kim N.-H."/>
            <person name="Lee O.R."/>
            <person name="Lee T.-H."/>
            <person name="Bashyal P."/>
            <person name="Kim T.-S."/>
            <person name="Lee W.-H."/>
            <person name="Kawkins C."/>
            <person name="Kim C.-K."/>
            <person name="Kim J.S."/>
            <person name="Ahn B.O."/>
            <person name="Rhee S.Y."/>
            <person name="Sohng J.K."/>
        </authorList>
    </citation>
    <scope>NUCLEOTIDE SEQUENCE</scope>
    <source>
        <tissue evidence="4">Leaf</tissue>
    </source>
</reference>
<dbReference type="PANTHER" id="PTHR32258">
    <property type="entry name" value="PROTEIN NETWORKED 4A"/>
    <property type="match status" value="1"/>
</dbReference>
<gene>
    <name evidence="4" type="ORF">G2W53_007581</name>
</gene>
<dbReference type="EMBL" id="JAAIUW010000003">
    <property type="protein sequence ID" value="KAF7839099.1"/>
    <property type="molecule type" value="Genomic_DNA"/>
</dbReference>
<sequence>MANAKDEESAPSFSWWQDSHSRPSQVQSQWLRATLSDLDEKTRVMVSIIDQKEGDSFGRRAEMFYRRRPELVGTIQELHNLYGCLAQRYKQLQTISPSVKESSILISAEKAGKRVEEAEARSSKDDKDKDRDMDVGLGLRLRIMKLAEDSLCEQAELLRRNNEKREAIRYFRSRVDRLVDQYRDIKSSFPVHAPHAQRITRIHDYDATSSLTNSTKFPFNFTC</sequence>
<keyword evidence="1" id="KW-0175">Coiled coil</keyword>
<protein>
    <submittedName>
        <fullName evidence="4">Protein NETWORKED 3A</fullName>
    </submittedName>
</protein>
<feature type="domain" description="NAB" evidence="3">
    <location>
        <begin position="13"/>
        <end position="96"/>
    </location>
</feature>
<dbReference type="OrthoDB" id="1924020at2759"/>
<dbReference type="Pfam" id="PF07765">
    <property type="entry name" value="KIP1"/>
    <property type="match status" value="1"/>
</dbReference>
<accession>A0A835CED3</accession>
<dbReference type="PROSITE" id="PS51774">
    <property type="entry name" value="NAB"/>
    <property type="match status" value="1"/>
</dbReference>
<comment type="caution">
    <text evidence="4">The sequence shown here is derived from an EMBL/GenBank/DDBJ whole genome shotgun (WGS) entry which is preliminary data.</text>
</comment>